<feature type="region of interest" description="Disordered" evidence="1">
    <location>
        <begin position="47"/>
        <end position="68"/>
    </location>
</feature>
<accession>A0A4Q9Q151</accession>
<feature type="compositionally biased region" description="Acidic residues" evidence="1">
    <location>
        <begin position="47"/>
        <end position="57"/>
    </location>
</feature>
<dbReference type="AlphaFoldDB" id="A0A4Q9Q151"/>
<evidence type="ECO:0000313" key="3">
    <source>
        <dbReference type="Proteomes" id="UP000292082"/>
    </source>
</evidence>
<evidence type="ECO:0000256" key="1">
    <source>
        <dbReference type="SAM" id="MobiDB-lite"/>
    </source>
</evidence>
<gene>
    <name evidence="2" type="ORF">BD310DRAFT_814386</name>
</gene>
<sequence length="68" mass="7962">EGIYWKYFSGNTDLLKGELLDDEGHSKSDPDWAEMEEFNVAEPDWEPELEAEQGWEQEAEKELEQGQE</sequence>
<dbReference type="Proteomes" id="UP000292082">
    <property type="component" value="Unassembled WGS sequence"/>
</dbReference>
<feature type="non-terminal residue" evidence="2">
    <location>
        <position position="1"/>
    </location>
</feature>
<organism evidence="2 3">
    <name type="scientific">Dichomitus squalens</name>
    <dbReference type="NCBI Taxonomy" id="114155"/>
    <lineage>
        <taxon>Eukaryota</taxon>
        <taxon>Fungi</taxon>
        <taxon>Dikarya</taxon>
        <taxon>Basidiomycota</taxon>
        <taxon>Agaricomycotina</taxon>
        <taxon>Agaricomycetes</taxon>
        <taxon>Polyporales</taxon>
        <taxon>Polyporaceae</taxon>
        <taxon>Dichomitus</taxon>
    </lineage>
</organism>
<protein>
    <submittedName>
        <fullName evidence="2">Uncharacterized protein</fullName>
    </submittedName>
</protein>
<reference evidence="2 3" key="1">
    <citation type="submission" date="2019-01" db="EMBL/GenBank/DDBJ databases">
        <title>Draft genome sequences of three monokaryotic isolates of the white-rot basidiomycete fungus Dichomitus squalens.</title>
        <authorList>
            <consortium name="DOE Joint Genome Institute"/>
            <person name="Lopez S.C."/>
            <person name="Andreopoulos B."/>
            <person name="Pangilinan J."/>
            <person name="Lipzen A."/>
            <person name="Riley R."/>
            <person name="Ahrendt S."/>
            <person name="Ng V."/>
            <person name="Barry K."/>
            <person name="Daum C."/>
            <person name="Grigoriev I.V."/>
            <person name="Hilden K.S."/>
            <person name="Makela M.R."/>
            <person name="de Vries R.P."/>
        </authorList>
    </citation>
    <scope>NUCLEOTIDE SEQUENCE [LARGE SCALE GENOMIC DNA]</scope>
    <source>
        <strain evidence="2 3">CBS 464.89</strain>
    </source>
</reference>
<proteinExistence type="predicted"/>
<name>A0A4Q9Q151_9APHY</name>
<evidence type="ECO:0000313" key="2">
    <source>
        <dbReference type="EMBL" id="TBU60887.1"/>
    </source>
</evidence>
<keyword evidence="3" id="KW-1185">Reference proteome</keyword>
<feature type="compositionally biased region" description="Basic and acidic residues" evidence="1">
    <location>
        <begin position="58"/>
        <end position="68"/>
    </location>
</feature>
<dbReference type="EMBL" id="ML145101">
    <property type="protein sequence ID" value="TBU60887.1"/>
    <property type="molecule type" value="Genomic_DNA"/>
</dbReference>